<keyword evidence="1" id="KW-0472">Membrane</keyword>
<name>G2E6F4_9GAMM</name>
<evidence type="ECO:0000313" key="4">
    <source>
        <dbReference type="Proteomes" id="UP000004200"/>
    </source>
</evidence>
<dbReference type="STRING" id="765913.ThidrDRAFT_3848"/>
<feature type="chain" id="PRO_5003428445" description="PEP motif anchor domain protein" evidence="2">
    <location>
        <begin position="22"/>
        <end position="224"/>
    </location>
</feature>
<dbReference type="RefSeq" id="WP_007042561.1">
    <property type="nucleotide sequence ID" value="NZ_AFWT01000040.1"/>
</dbReference>
<proteinExistence type="predicted"/>
<gene>
    <name evidence="3" type="ORF">ThidrDRAFT_3848</name>
</gene>
<feature type="transmembrane region" description="Helical" evidence="1">
    <location>
        <begin position="187"/>
        <end position="205"/>
    </location>
</feature>
<comment type="caution">
    <text evidence="3">The sequence shown here is derived from an EMBL/GenBank/DDBJ whole genome shotgun (WGS) entry which is preliminary data.</text>
</comment>
<sequence>MINKPFALATLVFLSATNVHATLYNVTYTNNDGSQWTGIVDTITDSLMLTSWIEGAGDKSWWTPIDPTSIIFHAYQGSRFQNTLSSLTSYDVPDVWNGTIDANWGFLSDLGKKEILWKEGEFTGNNSRLAWGLAPLNNGNIDNKVESSLATEYSFGYVPASSDVNYYQVLDIGSGDTVLVTKSVVPIPSSVSLFGIGIAVLLGAIRPWKTLKRRETGAGHVLFA</sequence>
<dbReference type="EMBL" id="AFWT01000040">
    <property type="protein sequence ID" value="EGV28315.1"/>
    <property type="molecule type" value="Genomic_DNA"/>
</dbReference>
<evidence type="ECO:0000256" key="1">
    <source>
        <dbReference type="SAM" id="Phobius"/>
    </source>
</evidence>
<evidence type="ECO:0008006" key="5">
    <source>
        <dbReference type="Google" id="ProtNLM"/>
    </source>
</evidence>
<organism evidence="3 4">
    <name type="scientific">Thiorhodococcus drewsii AZ1</name>
    <dbReference type="NCBI Taxonomy" id="765913"/>
    <lineage>
        <taxon>Bacteria</taxon>
        <taxon>Pseudomonadati</taxon>
        <taxon>Pseudomonadota</taxon>
        <taxon>Gammaproteobacteria</taxon>
        <taxon>Chromatiales</taxon>
        <taxon>Chromatiaceae</taxon>
        <taxon>Thiorhodococcus</taxon>
    </lineage>
</organism>
<keyword evidence="1" id="KW-0812">Transmembrane</keyword>
<evidence type="ECO:0000313" key="3">
    <source>
        <dbReference type="EMBL" id="EGV28315.1"/>
    </source>
</evidence>
<protein>
    <recommendedName>
        <fullName evidence="5">PEP motif anchor domain protein</fullName>
    </recommendedName>
</protein>
<keyword evidence="2" id="KW-0732">Signal</keyword>
<feature type="signal peptide" evidence="2">
    <location>
        <begin position="1"/>
        <end position="21"/>
    </location>
</feature>
<dbReference type="Proteomes" id="UP000004200">
    <property type="component" value="Unassembled WGS sequence"/>
</dbReference>
<dbReference type="AlphaFoldDB" id="G2E6F4"/>
<evidence type="ECO:0000256" key="2">
    <source>
        <dbReference type="SAM" id="SignalP"/>
    </source>
</evidence>
<accession>G2E6F4</accession>
<dbReference type="OrthoDB" id="278845at2"/>
<keyword evidence="1" id="KW-1133">Transmembrane helix</keyword>
<reference evidence="3 4" key="1">
    <citation type="submission" date="2011-06" db="EMBL/GenBank/DDBJ databases">
        <title>The draft genome of Thiorhodococcus drewsii AZ1.</title>
        <authorList>
            <consortium name="US DOE Joint Genome Institute (JGI-PGF)"/>
            <person name="Lucas S."/>
            <person name="Han J."/>
            <person name="Lapidus A."/>
            <person name="Cheng J.-F."/>
            <person name="Goodwin L."/>
            <person name="Pitluck S."/>
            <person name="Peters L."/>
            <person name="Land M.L."/>
            <person name="Hauser L."/>
            <person name="Vogl K."/>
            <person name="Liu Z."/>
            <person name="Imhoff J."/>
            <person name="Thiel V."/>
            <person name="Frigaard N.-U."/>
            <person name="Bryant D.A."/>
            <person name="Woyke T.J."/>
        </authorList>
    </citation>
    <scope>NUCLEOTIDE SEQUENCE [LARGE SCALE GENOMIC DNA]</scope>
    <source>
        <strain evidence="3 4">AZ1</strain>
    </source>
</reference>
<keyword evidence="4" id="KW-1185">Reference proteome</keyword>